<proteinExistence type="predicted"/>
<keyword evidence="1" id="KW-1133">Transmembrane helix</keyword>
<keyword evidence="2" id="KW-1185">Reference proteome</keyword>
<evidence type="ECO:0000313" key="3">
    <source>
        <dbReference type="WBParaSite" id="Pan_g17303.t1"/>
    </source>
</evidence>
<feature type="transmembrane region" description="Helical" evidence="1">
    <location>
        <begin position="30"/>
        <end position="50"/>
    </location>
</feature>
<evidence type="ECO:0000256" key="1">
    <source>
        <dbReference type="SAM" id="Phobius"/>
    </source>
</evidence>
<dbReference type="WBParaSite" id="Pan_g17303.t1">
    <property type="protein sequence ID" value="Pan_g17303.t1"/>
    <property type="gene ID" value="Pan_g17303"/>
</dbReference>
<reference evidence="2" key="1">
    <citation type="journal article" date="2013" name="Genetics">
        <title>The draft genome and transcriptome of Panagrellus redivivus are shaped by the harsh demands of a free-living lifestyle.</title>
        <authorList>
            <person name="Srinivasan J."/>
            <person name="Dillman A.R."/>
            <person name="Macchietto M.G."/>
            <person name="Heikkinen L."/>
            <person name="Lakso M."/>
            <person name="Fracchia K.M."/>
            <person name="Antoshechkin I."/>
            <person name="Mortazavi A."/>
            <person name="Wong G."/>
            <person name="Sternberg P.W."/>
        </authorList>
    </citation>
    <scope>NUCLEOTIDE SEQUENCE [LARGE SCALE GENOMIC DNA]</scope>
    <source>
        <strain evidence="2">MT8872</strain>
    </source>
</reference>
<name>A0A7E4V6V4_PANRE</name>
<sequence length="129" mass="15008">MINQAVWASFTMVKQSAFLFGKMIKYSSQYPTPIGIILILTGLYFIVMYLELSAAAFVEWLIQWFWPTTRLILRTSERILKKVAGFLSEMDVLGQSTYCDMADLWCTEFGLMCHRKCSFLDMALDRSRF</sequence>
<evidence type="ECO:0000313" key="2">
    <source>
        <dbReference type="Proteomes" id="UP000492821"/>
    </source>
</evidence>
<dbReference type="AlphaFoldDB" id="A0A7E4V6V4"/>
<reference evidence="3" key="2">
    <citation type="submission" date="2020-10" db="UniProtKB">
        <authorList>
            <consortium name="WormBaseParasite"/>
        </authorList>
    </citation>
    <scope>IDENTIFICATION</scope>
</reference>
<accession>A0A7E4V6V4</accession>
<dbReference type="Proteomes" id="UP000492821">
    <property type="component" value="Unassembled WGS sequence"/>
</dbReference>
<protein>
    <submittedName>
        <fullName evidence="3">ABC transmembrane type-1 domain-containing protein</fullName>
    </submittedName>
</protein>
<keyword evidence="1" id="KW-0812">Transmembrane</keyword>
<organism evidence="2 3">
    <name type="scientific">Panagrellus redivivus</name>
    <name type="common">Microworm</name>
    <dbReference type="NCBI Taxonomy" id="6233"/>
    <lineage>
        <taxon>Eukaryota</taxon>
        <taxon>Metazoa</taxon>
        <taxon>Ecdysozoa</taxon>
        <taxon>Nematoda</taxon>
        <taxon>Chromadorea</taxon>
        <taxon>Rhabditida</taxon>
        <taxon>Tylenchina</taxon>
        <taxon>Panagrolaimomorpha</taxon>
        <taxon>Panagrolaimoidea</taxon>
        <taxon>Panagrolaimidae</taxon>
        <taxon>Panagrellus</taxon>
    </lineage>
</organism>
<keyword evidence="1" id="KW-0472">Membrane</keyword>